<name>A0AA35VJA0_LACSI</name>
<reference evidence="2" key="1">
    <citation type="submission" date="2023-04" db="EMBL/GenBank/DDBJ databases">
        <authorList>
            <person name="Vijverberg K."/>
            <person name="Xiong W."/>
            <person name="Schranz E."/>
        </authorList>
    </citation>
    <scope>NUCLEOTIDE SEQUENCE</scope>
</reference>
<sequence length="248" mass="28428">MSFNGQKNNADVSVVLFNSYTQTKPSNLKRFIVLSQTPEEAHMEIATIDWNDSKFEKDELYEDINAPQWIDFSANHPHPSTHDDDAWFCRPECNHPKSADDFFTKTISNPSKISMKNQDNIKHDSNTTVKKRGTQLNKISRSNANRVQDCENQNPNLLTPADHHAISRSGKKKADNSSSKREETPRKLKSTFSARNLFAGNNILNQITEFCNELKRLGSKKKEKGDEHREKENVQKKSEVGVLQERQQ</sequence>
<dbReference type="Proteomes" id="UP001177003">
    <property type="component" value="Chromosome 1"/>
</dbReference>
<keyword evidence="3" id="KW-1185">Reference proteome</keyword>
<feature type="compositionally biased region" description="Basic and acidic residues" evidence="1">
    <location>
        <begin position="172"/>
        <end position="186"/>
    </location>
</feature>
<accession>A0AA35VJA0</accession>
<evidence type="ECO:0000313" key="2">
    <source>
        <dbReference type="EMBL" id="CAI9269799.1"/>
    </source>
</evidence>
<protein>
    <submittedName>
        <fullName evidence="2">Uncharacterized protein</fullName>
    </submittedName>
</protein>
<dbReference type="PANTHER" id="PTHR36373:SF1">
    <property type="entry name" value="EXPRESSED PROTEIN"/>
    <property type="match status" value="1"/>
</dbReference>
<proteinExistence type="predicted"/>
<gene>
    <name evidence="2" type="ORF">LSALG_LOCUS10151</name>
</gene>
<dbReference type="EMBL" id="OX465077">
    <property type="protein sequence ID" value="CAI9269799.1"/>
    <property type="molecule type" value="Genomic_DNA"/>
</dbReference>
<feature type="region of interest" description="Disordered" evidence="1">
    <location>
        <begin position="140"/>
        <end position="189"/>
    </location>
</feature>
<dbReference type="PANTHER" id="PTHR36373">
    <property type="entry name" value="EXPRESSED PROTEIN"/>
    <property type="match status" value="1"/>
</dbReference>
<feature type="region of interest" description="Disordered" evidence="1">
    <location>
        <begin position="218"/>
        <end position="248"/>
    </location>
</feature>
<dbReference type="AlphaFoldDB" id="A0AA35VJA0"/>
<feature type="compositionally biased region" description="Basic and acidic residues" evidence="1">
    <location>
        <begin position="223"/>
        <end position="239"/>
    </location>
</feature>
<feature type="compositionally biased region" description="Polar residues" evidence="1">
    <location>
        <begin position="140"/>
        <end position="157"/>
    </location>
</feature>
<evidence type="ECO:0000256" key="1">
    <source>
        <dbReference type="SAM" id="MobiDB-lite"/>
    </source>
</evidence>
<evidence type="ECO:0000313" key="3">
    <source>
        <dbReference type="Proteomes" id="UP001177003"/>
    </source>
</evidence>
<organism evidence="2 3">
    <name type="scientific">Lactuca saligna</name>
    <name type="common">Willowleaf lettuce</name>
    <dbReference type="NCBI Taxonomy" id="75948"/>
    <lineage>
        <taxon>Eukaryota</taxon>
        <taxon>Viridiplantae</taxon>
        <taxon>Streptophyta</taxon>
        <taxon>Embryophyta</taxon>
        <taxon>Tracheophyta</taxon>
        <taxon>Spermatophyta</taxon>
        <taxon>Magnoliopsida</taxon>
        <taxon>eudicotyledons</taxon>
        <taxon>Gunneridae</taxon>
        <taxon>Pentapetalae</taxon>
        <taxon>asterids</taxon>
        <taxon>campanulids</taxon>
        <taxon>Asterales</taxon>
        <taxon>Asteraceae</taxon>
        <taxon>Cichorioideae</taxon>
        <taxon>Cichorieae</taxon>
        <taxon>Lactucinae</taxon>
        <taxon>Lactuca</taxon>
    </lineage>
</organism>